<evidence type="ECO:0000313" key="1">
    <source>
        <dbReference type="EMBL" id="KAB5591252.1"/>
    </source>
</evidence>
<dbReference type="Proteomes" id="UP000383932">
    <property type="component" value="Unassembled WGS sequence"/>
</dbReference>
<protein>
    <recommendedName>
        <fullName evidence="3">F-box-like domain containing protein</fullName>
    </recommendedName>
</protein>
<proteinExistence type="predicted"/>
<sequence length="312" mass="34721">MALLPFEVLQYVCELTAEPVQKDQRYEQLCDFGSTDSALVHFLPLLGFSLASRRFRHASIPFLFRRIRVRTVEQAALVVASPLLQFIRHIHFPTIDALTCRRPVAAPVLKLVAQATSLRIAAANSTFFLTARTPLSCLLRSAKTLTSLDLHCEPISRDVNTLTLIADLVPACPRSLKALYITMPGGQPESSGVEALLNALRLPHPEDQVLPELEILGLSVHLAPLFTSQPEQLALRIAHRLASLRRVTLVAPGRNPRRCTSLLELVGSREESETIARGGFKQSVMSWELQRNSDRLCIDAPDEISLRDLRRS</sequence>
<comment type="caution">
    <text evidence="1">The sequence shown here is derived from an EMBL/GenBank/DDBJ whole genome shotgun (WGS) entry which is preliminary data.</text>
</comment>
<evidence type="ECO:0008006" key="3">
    <source>
        <dbReference type="Google" id="ProtNLM"/>
    </source>
</evidence>
<gene>
    <name evidence="1" type="ORF">CTheo_5294</name>
</gene>
<dbReference type="AlphaFoldDB" id="A0A5N5QHM8"/>
<dbReference type="EMBL" id="SSOP01000114">
    <property type="protein sequence ID" value="KAB5591252.1"/>
    <property type="molecule type" value="Genomic_DNA"/>
</dbReference>
<evidence type="ECO:0000313" key="2">
    <source>
        <dbReference type="Proteomes" id="UP000383932"/>
    </source>
</evidence>
<dbReference type="OrthoDB" id="3136401at2759"/>
<keyword evidence="2" id="KW-1185">Reference proteome</keyword>
<name>A0A5N5QHM8_9AGAM</name>
<accession>A0A5N5QHM8</accession>
<reference evidence="1 2" key="1">
    <citation type="journal article" date="2019" name="Fungal Biol. Biotechnol.">
        <title>Draft genome sequence of fastidious pathogen Ceratobasidium theobromae, which causes vascular-streak dieback in Theobroma cacao.</title>
        <authorList>
            <person name="Ali S.S."/>
            <person name="Asman A."/>
            <person name="Shao J."/>
            <person name="Firmansyah A.P."/>
            <person name="Susilo A.W."/>
            <person name="Rosmana A."/>
            <person name="McMahon P."/>
            <person name="Junaid M."/>
            <person name="Guest D."/>
            <person name="Kheng T.Y."/>
            <person name="Meinhardt L.W."/>
            <person name="Bailey B.A."/>
        </authorList>
    </citation>
    <scope>NUCLEOTIDE SEQUENCE [LARGE SCALE GENOMIC DNA]</scope>
    <source>
        <strain evidence="1 2">CT2</strain>
    </source>
</reference>
<organism evidence="1 2">
    <name type="scientific">Ceratobasidium theobromae</name>
    <dbReference type="NCBI Taxonomy" id="1582974"/>
    <lineage>
        <taxon>Eukaryota</taxon>
        <taxon>Fungi</taxon>
        <taxon>Dikarya</taxon>
        <taxon>Basidiomycota</taxon>
        <taxon>Agaricomycotina</taxon>
        <taxon>Agaricomycetes</taxon>
        <taxon>Cantharellales</taxon>
        <taxon>Ceratobasidiaceae</taxon>
        <taxon>Ceratobasidium</taxon>
    </lineage>
</organism>